<dbReference type="Proteomes" id="UP000683360">
    <property type="component" value="Unassembled WGS sequence"/>
</dbReference>
<comment type="caution">
    <text evidence="9">The sequence shown here is derived from an EMBL/GenBank/DDBJ whole genome shotgun (WGS) entry which is preliminary data.</text>
</comment>
<evidence type="ECO:0000256" key="5">
    <source>
        <dbReference type="ARBA" id="ARBA00023136"/>
    </source>
</evidence>
<evidence type="ECO:0000256" key="6">
    <source>
        <dbReference type="ARBA" id="ARBA00023180"/>
    </source>
</evidence>
<gene>
    <name evidence="9" type="ORF">MEDL_18861</name>
</gene>
<keyword evidence="2" id="KW-0812">Transmembrane</keyword>
<keyword evidence="5" id="KW-0472">Membrane</keyword>
<dbReference type="Pfam" id="PF01822">
    <property type="entry name" value="WSC"/>
    <property type="match status" value="1"/>
</dbReference>
<keyword evidence="3" id="KW-0732">Signal</keyword>
<dbReference type="EMBL" id="CAJPWZ010000949">
    <property type="protein sequence ID" value="CAG2204410.1"/>
    <property type="molecule type" value="Genomic_DNA"/>
</dbReference>
<dbReference type="AlphaFoldDB" id="A0A8S3RC14"/>
<keyword evidence="10" id="KW-1185">Reference proteome</keyword>
<comment type="subcellular location">
    <subcellularLocation>
        <location evidence="1">Membrane</location>
        <topology evidence="1">Single-pass membrane protein</topology>
    </subcellularLocation>
</comment>
<evidence type="ECO:0000256" key="2">
    <source>
        <dbReference type="ARBA" id="ARBA00022692"/>
    </source>
</evidence>
<organism evidence="9 10">
    <name type="scientific">Mytilus edulis</name>
    <name type="common">Blue mussel</name>
    <dbReference type="NCBI Taxonomy" id="6550"/>
    <lineage>
        <taxon>Eukaryota</taxon>
        <taxon>Metazoa</taxon>
        <taxon>Spiralia</taxon>
        <taxon>Lophotrochozoa</taxon>
        <taxon>Mollusca</taxon>
        <taxon>Bivalvia</taxon>
        <taxon>Autobranchia</taxon>
        <taxon>Pteriomorphia</taxon>
        <taxon>Mytilida</taxon>
        <taxon>Mytiloidea</taxon>
        <taxon>Mytilidae</taxon>
        <taxon>Mytilinae</taxon>
        <taxon>Mytilus</taxon>
    </lineage>
</organism>
<reference evidence="9" key="1">
    <citation type="submission" date="2021-03" db="EMBL/GenBank/DDBJ databases">
        <authorList>
            <person name="Bekaert M."/>
        </authorList>
    </citation>
    <scope>NUCLEOTIDE SEQUENCE</scope>
</reference>
<evidence type="ECO:0000259" key="8">
    <source>
        <dbReference type="PROSITE" id="PS51212"/>
    </source>
</evidence>
<dbReference type="PANTHER" id="PTHR24269:SF16">
    <property type="entry name" value="PROTEIN SLG1"/>
    <property type="match status" value="1"/>
</dbReference>
<keyword evidence="4" id="KW-1133">Transmembrane helix</keyword>
<evidence type="ECO:0000256" key="3">
    <source>
        <dbReference type="ARBA" id="ARBA00022729"/>
    </source>
</evidence>
<dbReference type="GO" id="GO:0005886">
    <property type="term" value="C:plasma membrane"/>
    <property type="evidence" value="ECO:0007669"/>
    <property type="project" value="TreeGrafter"/>
</dbReference>
<feature type="region of interest" description="Disordered" evidence="7">
    <location>
        <begin position="103"/>
        <end position="157"/>
    </location>
</feature>
<dbReference type="OrthoDB" id="6160938at2759"/>
<evidence type="ECO:0000313" key="9">
    <source>
        <dbReference type="EMBL" id="CAG2204410.1"/>
    </source>
</evidence>
<dbReference type="InterPro" id="IPR002889">
    <property type="entry name" value="WSC_carb-bd"/>
</dbReference>
<accession>A0A8S3RC14</accession>
<name>A0A8S3RC14_MYTED</name>
<evidence type="ECO:0000313" key="10">
    <source>
        <dbReference type="Proteomes" id="UP000683360"/>
    </source>
</evidence>
<feature type="domain" description="WSC" evidence="8">
    <location>
        <begin position="4"/>
        <end position="95"/>
    </location>
</feature>
<proteinExistence type="predicted"/>
<dbReference type="PANTHER" id="PTHR24269">
    <property type="entry name" value="KREMEN PROTEIN"/>
    <property type="match status" value="1"/>
</dbReference>
<evidence type="ECO:0000256" key="7">
    <source>
        <dbReference type="SAM" id="MobiDB-lite"/>
    </source>
</evidence>
<dbReference type="PROSITE" id="PS51212">
    <property type="entry name" value="WSC"/>
    <property type="match status" value="1"/>
</dbReference>
<keyword evidence="6" id="KW-0325">Glycoprotein</keyword>
<protein>
    <recommendedName>
        <fullName evidence="8">WSC domain-containing protein</fullName>
    </recommendedName>
</protein>
<evidence type="ECO:0000256" key="4">
    <source>
        <dbReference type="ARBA" id="ARBA00022989"/>
    </source>
</evidence>
<dbReference type="InterPro" id="IPR051836">
    <property type="entry name" value="Kremen_rcpt"/>
</dbReference>
<evidence type="ECO:0000256" key="1">
    <source>
        <dbReference type="ARBA" id="ARBA00004167"/>
    </source>
</evidence>
<sequence length="157" mass="17807">MFREVEYIGCYNDDRNRMLDDQHFSNQLTLEVCKEFCHGHRYLGLQSYNQCYCGNSLGNTNVYQKKNEAQCYRKCDGDSSQICGGSWHSSVYEFITATLPTTTMTTEGHSTETRTPRQSTTSRTDMITLGQSEDKTNSVKTPGKSPVTTTHNKTESI</sequence>
<dbReference type="SMART" id="SM00321">
    <property type="entry name" value="WSC"/>
    <property type="match status" value="1"/>
</dbReference>